<dbReference type="InterPro" id="IPR029765">
    <property type="entry name" value="Mev_diP_decarb"/>
</dbReference>
<keyword evidence="11 16" id="KW-1207">Sterol metabolism</keyword>
<keyword evidence="10 15" id="KW-0443">Lipid metabolism</keyword>
<dbReference type="GO" id="GO:0004163">
    <property type="term" value="F:diphosphomevalonate decarboxylase activity"/>
    <property type="evidence" value="ECO:0007669"/>
    <property type="project" value="UniProtKB-UniRule"/>
</dbReference>
<sequence>MDLVTCTAPVNIAVIKYWGKRDEELILPINDSLSATLASEQMHAKTTVSISPNFTEDRIWLNGQEEAMANPRLVNCLREVKRRARESGQTPQTRLDWHIRICSANNFPTAAGLASSAAGYACLVYALCQLYGVKGDLSELARQGSGSACRSVLGGFVRWRMGSDAQGHDSLAHQVVGPEHWPDMRIIILVANDGQKKVPSSIGMKRSVGTSELLKFRAENTVPKRIEAMEKAVQDRDFATFAALAMKDSNEMHATCLDTTPPCVYMSSTSHQVSDLVHKINEHFGTPIVGYTFDAGPNACLFLLKEHVPLLVHLVRHYFPTSDTTFKGDPFRGRDFDVEISSGEGKFQSLESSMDMGTNPDALKYAIYTKVGLGPEVLTNTSDHLLDELGNPKM</sequence>
<dbReference type="GO" id="GO:0005829">
    <property type="term" value="C:cytosol"/>
    <property type="evidence" value="ECO:0007669"/>
    <property type="project" value="InterPro"/>
</dbReference>
<dbReference type="OrthoDB" id="10253702at2759"/>
<evidence type="ECO:0000256" key="15">
    <source>
        <dbReference type="PIRNR" id="PIRNR015950"/>
    </source>
</evidence>
<evidence type="ECO:0000256" key="9">
    <source>
        <dbReference type="ARBA" id="ARBA00023011"/>
    </source>
</evidence>
<dbReference type="GO" id="GO:0019287">
    <property type="term" value="P:isopentenyl diphosphate biosynthetic process, mevalonate pathway"/>
    <property type="evidence" value="ECO:0007669"/>
    <property type="project" value="UniProtKB-UniRule"/>
</dbReference>
<evidence type="ECO:0000256" key="1">
    <source>
        <dbReference type="ARBA" id="ARBA00003812"/>
    </source>
</evidence>
<evidence type="ECO:0000256" key="3">
    <source>
        <dbReference type="ARBA" id="ARBA00012296"/>
    </source>
</evidence>
<dbReference type="InterPro" id="IPR014721">
    <property type="entry name" value="Ribsml_uS5_D2-typ_fold_subgr"/>
</dbReference>
<keyword evidence="13 15" id="KW-0456">Lyase</keyword>
<evidence type="ECO:0000256" key="10">
    <source>
        <dbReference type="ARBA" id="ARBA00023098"/>
    </source>
</evidence>
<dbReference type="GO" id="GO:0006695">
    <property type="term" value="P:cholesterol biosynthetic process"/>
    <property type="evidence" value="ECO:0007669"/>
    <property type="project" value="UniProtKB-UniPathway"/>
</dbReference>
<keyword evidence="5 16" id="KW-0444">Lipid biosynthesis</keyword>
<comment type="caution">
    <text evidence="19">The sequence shown here is derived from an EMBL/GenBank/DDBJ whole genome shotgun (WGS) entry which is preliminary data.</text>
</comment>
<keyword evidence="8 16" id="KW-0752">Steroid biosynthesis</keyword>
<evidence type="ECO:0000256" key="8">
    <source>
        <dbReference type="ARBA" id="ARBA00022955"/>
    </source>
</evidence>
<dbReference type="FunFam" id="3.30.230.10:FF:000080">
    <property type="entry name" value="Diphosphomevalonate decarboxylase"/>
    <property type="match status" value="1"/>
</dbReference>
<dbReference type="InterPro" id="IPR020568">
    <property type="entry name" value="Ribosomal_Su5_D2-typ_SF"/>
</dbReference>
<comment type="function">
    <text evidence="1 16">Catalyzes the ATP dependent decarboxylation of (R)-5-diphosphomevalonate to form isopentenyl diphosphate (IPP). Functions in the mevalonate (MVA) pathway leading to isopentenyl diphosphate (IPP), a key precursor for the biosynthesis of isoprenoids and sterol synthesis.</text>
</comment>
<dbReference type="EC" id="4.1.1.33" evidence="3 15"/>
<dbReference type="SUPFAM" id="SSF55060">
    <property type="entry name" value="GHMP Kinase, C-terminal domain"/>
    <property type="match status" value="1"/>
</dbReference>
<feature type="domain" description="Diphosphomevalonate decarboxylase-like N-terminal" evidence="18">
    <location>
        <begin position="8"/>
        <end position="172"/>
    </location>
</feature>
<name>A0A553N812_TIGCA</name>
<organism evidence="19 20">
    <name type="scientific">Tigriopus californicus</name>
    <name type="common">Marine copepod</name>
    <dbReference type="NCBI Taxonomy" id="6832"/>
    <lineage>
        <taxon>Eukaryota</taxon>
        <taxon>Metazoa</taxon>
        <taxon>Ecdysozoa</taxon>
        <taxon>Arthropoda</taxon>
        <taxon>Crustacea</taxon>
        <taxon>Multicrustacea</taxon>
        <taxon>Hexanauplia</taxon>
        <taxon>Copepoda</taxon>
        <taxon>Harpacticoida</taxon>
        <taxon>Harpacticidae</taxon>
        <taxon>Tigriopus</taxon>
    </lineage>
</organism>
<evidence type="ECO:0000256" key="13">
    <source>
        <dbReference type="ARBA" id="ARBA00023239"/>
    </source>
</evidence>
<keyword evidence="6 15" id="KW-0547">Nucleotide-binding</keyword>
<feature type="domain" description="Mvd1 C-terminal" evidence="17">
    <location>
        <begin position="186"/>
        <end position="378"/>
    </location>
</feature>
<keyword evidence="12 16" id="KW-0753">Steroid metabolism</keyword>
<evidence type="ECO:0000256" key="4">
    <source>
        <dbReference type="ARBA" id="ARBA00019335"/>
    </source>
</evidence>
<evidence type="ECO:0000256" key="12">
    <source>
        <dbReference type="ARBA" id="ARBA00023221"/>
    </source>
</evidence>
<dbReference type="GO" id="GO:0005524">
    <property type="term" value="F:ATP binding"/>
    <property type="evidence" value="ECO:0007669"/>
    <property type="project" value="UniProtKB-UniRule"/>
</dbReference>
<dbReference type="Gene3D" id="3.30.230.10">
    <property type="match status" value="1"/>
</dbReference>
<evidence type="ECO:0000256" key="16">
    <source>
        <dbReference type="RuleBase" id="RU363086"/>
    </source>
</evidence>
<evidence type="ECO:0000256" key="5">
    <source>
        <dbReference type="ARBA" id="ARBA00022516"/>
    </source>
</evidence>
<comment type="pathway">
    <text evidence="16">Steroid biosynthesis; cholesterol biosynthesis.</text>
</comment>
<reference evidence="19 20" key="1">
    <citation type="journal article" date="2018" name="Nat. Ecol. Evol.">
        <title>Genomic signatures of mitonuclear coevolution across populations of Tigriopus californicus.</title>
        <authorList>
            <person name="Barreto F.S."/>
            <person name="Watson E.T."/>
            <person name="Lima T.G."/>
            <person name="Willett C.S."/>
            <person name="Edmands S."/>
            <person name="Li W."/>
            <person name="Burton R.S."/>
        </authorList>
    </citation>
    <scope>NUCLEOTIDE SEQUENCE [LARGE SCALE GENOMIC DNA]</scope>
    <source>
        <strain evidence="19 20">San Diego</strain>
    </source>
</reference>
<evidence type="ECO:0000256" key="6">
    <source>
        <dbReference type="ARBA" id="ARBA00022741"/>
    </source>
</evidence>
<dbReference type="InterPro" id="IPR036554">
    <property type="entry name" value="GHMP_kinase_C_sf"/>
</dbReference>
<keyword evidence="7 15" id="KW-0067">ATP-binding</keyword>
<dbReference type="Proteomes" id="UP000318571">
    <property type="component" value="Chromosome 8"/>
</dbReference>
<evidence type="ECO:0000256" key="2">
    <source>
        <dbReference type="ARBA" id="ARBA00008831"/>
    </source>
</evidence>
<dbReference type="Pfam" id="PF22700">
    <property type="entry name" value="MVD-like_N"/>
    <property type="match status" value="1"/>
</dbReference>
<keyword evidence="9 16" id="KW-0756">Sterol biosynthesis</keyword>
<evidence type="ECO:0000256" key="11">
    <source>
        <dbReference type="ARBA" id="ARBA00023166"/>
    </source>
</evidence>
<dbReference type="OMA" id="LTLHAMM"/>
<evidence type="ECO:0000313" key="19">
    <source>
        <dbReference type="EMBL" id="TRY61584.1"/>
    </source>
</evidence>
<dbReference type="SUPFAM" id="SSF54211">
    <property type="entry name" value="Ribosomal protein S5 domain 2-like"/>
    <property type="match status" value="1"/>
</dbReference>
<dbReference type="Gene3D" id="3.30.70.890">
    <property type="entry name" value="GHMP kinase, C-terminal domain"/>
    <property type="match status" value="1"/>
</dbReference>
<dbReference type="PANTHER" id="PTHR10977:SF3">
    <property type="entry name" value="DIPHOSPHOMEVALONATE DECARBOXYLASE"/>
    <property type="match status" value="1"/>
</dbReference>
<evidence type="ECO:0000256" key="7">
    <source>
        <dbReference type="ARBA" id="ARBA00022840"/>
    </source>
</evidence>
<dbReference type="STRING" id="6832.A0A553N812"/>
<dbReference type="PANTHER" id="PTHR10977">
    <property type="entry name" value="DIPHOSPHOMEVALONATE DECARBOXYLASE"/>
    <property type="match status" value="1"/>
</dbReference>
<evidence type="ECO:0000259" key="18">
    <source>
        <dbReference type="Pfam" id="PF22700"/>
    </source>
</evidence>
<dbReference type="EMBL" id="VCGU01000459">
    <property type="protein sequence ID" value="TRY61584.1"/>
    <property type="molecule type" value="Genomic_DNA"/>
</dbReference>
<comment type="similarity">
    <text evidence="2 15 16">Belongs to the diphosphomevalonate decarboxylase family.</text>
</comment>
<protein>
    <recommendedName>
        <fullName evidence="4 15">Diphosphomevalonate decarboxylase</fullName>
        <ecNumber evidence="3 15">4.1.1.33</ecNumber>
    </recommendedName>
</protein>
<evidence type="ECO:0000259" key="17">
    <source>
        <dbReference type="Pfam" id="PF18376"/>
    </source>
</evidence>
<keyword evidence="20" id="KW-1185">Reference proteome</keyword>
<keyword evidence="16" id="KW-0152">Cholesterol biosynthesis</keyword>
<proteinExistence type="inferred from homology"/>
<dbReference type="InterPro" id="IPR053859">
    <property type="entry name" value="MVD-like_N"/>
</dbReference>
<dbReference type="PIRSF" id="PIRSF015950">
    <property type="entry name" value="Mev_P_decrbx"/>
    <property type="match status" value="1"/>
</dbReference>
<dbReference type="InterPro" id="IPR005935">
    <property type="entry name" value="Mev_decarb"/>
</dbReference>
<dbReference type="AlphaFoldDB" id="A0A553N812"/>
<comment type="catalytic activity">
    <reaction evidence="14 15 16">
        <text>(R)-5-diphosphomevalonate + ATP = isopentenyl diphosphate + ADP + phosphate + CO2</text>
        <dbReference type="Rhea" id="RHEA:23732"/>
        <dbReference type="ChEBI" id="CHEBI:16526"/>
        <dbReference type="ChEBI" id="CHEBI:30616"/>
        <dbReference type="ChEBI" id="CHEBI:43474"/>
        <dbReference type="ChEBI" id="CHEBI:57557"/>
        <dbReference type="ChEBI" id="CHEBI:128769"/>
        <dbReference type="ChEBI" id="CHEBI:456216"/>
        <dbReference type="EC" id="4.1.1.33"/>
    </reaction>
</comment>
<keyword evidence="16" id="KW-0153">Cholesterol metabolism</keyword>
<evidence type="ECO:0000313" key="20">
    <source>
        <dbReference type="Proteomes" id="UP000318571"/>
    </source>
</evidence>
<gene>
    <name evidence="19" type="ORF">TCAL_13241</name>
</gene>
<accession>A0A553N812</accession>
<evidence type="ECO:0000256" key="14">
    <source>
        <dbReference type="ARBA" id="ARBA00048154"/>
    </source>
</evidence>
<dbReference type="InterPro" id="IPR041431">
    <property type="entry name" value="Mvd1_C"/>
</dbReference>
<dbReference type="UniPathway" id="UPA00063"/>
<dbReference type="Pfam" id="PF18376">
    <property type="entry name" value="MDD_C"/>
    <property type="match status" value="1"/>
</dbReference>
<dbReference type="NCBIfam" id="TIGR01240">
    <property type="entry name" value="mevDPdecarb"/>
    <property type="match status" value="1"/>
</dbReference>